<feature type="transmembrane region" description="Helical" evidence="2">
    <location>
        <begin position="164"/>
        <end position="187"/>
    </location>
</feature>
<dbReference type="KEGG" id="agh:M3I41_08080"/>
<protein>
    <recommendedName>
        <fullName evidence="5">Lipopolysaccharide biosynthesis protein</fullName>
    </recommendedName>
</protein>
<keyword evidence="2" id="KW-1133">Transmembrane helix</keyword>
<keyword evidence="2" id="KW-0472">Membrane</keyword>
<sequence length="197" mass="19711">MGLIILCGLLGLAGGLGYVSVQPKLYTATSQAMVVVSGTDAFDQSSISGQKASVYAALAGSQNVANRVAKTLKTSSMEGTLSGSADAVPGLFTLTATASTPERARDIANAGIKAVSDEANAIASQGGSSQSGSSGAADNSETRVTQTLKAFTPSESSFPTSNDFLIKGSLGTLGGLIVGTLLLAGYLRITSPVKDKA</sequence>
<evidence type="ECO:0000256" key="1">
    <source>
        <dbReference type="SAM" id="MobiDB-lite"/>
    </source>
</evidence>
<dbReference type="Proteomes" id="UP000830236">
    <property type="component" value="Chromosome"/>
</dbReference>
<dbReference type="AlphaFoldDB" id="A0A9E7AH73"/>
<accession>A0A9E7AH73</accession>
<feature type="compositionally biased region" description="Low complexity" evidence="1">
    <location>
        <begin position="123"/>
        <end position="137"/>
    </location>
</feature>
<organism evidence="3 4">
    <name type="scientific">Actinomyces graevenitzii</name>
    <dbReference type="NCBI Taxonomy" id="55565"/>
    <lineage>
        <taxon>Bacteria</taxon>
        <taxon>Bacillati</taxon>
        <taxon>Actinomycetota</taxon>
        <taxon>Actinomycetes</taxon>
        <taxon>Actinomycetales</taxon>
        <taxon>Actinomycetaceae</taxon>
        <taxon>Actinomyces</taxon>
    </lineage>
</organism>
<name>A0A9E7AH73_9ACTO</name>
<keyword evidence="2" id="KW-0812">Transmembrane</keyword>
<evidence type="ECO:0000313" key="3">
    <source>
        <dbReference type="EMBL" id="UQF79526.1"/>
    </source>
</evidence>
<evidence type="ECO:0008006" key="5">
    <source>
        <dbReference type="Google" id="ProtNLM"/>
    </source>
</evidence>
<evidence type="ECO:0000256" key="2">
    <source>
        <dbReference type="SAM" id="Phobius"/>
    </source>
</evidence>
<evidence type="ECO:0000313" key="4">
    <source>
        <dbReference type="Proteomes" id="UP000830236"/>
    </source>
</evidence>
<proteinExistence type="predicted"/>
<dbReference type="EMBL" id="CP097095">
    <property type="protein sequence ID" value="UQF79526.1"/>
    <property type="molecule type" value="Genomic_DNA"/>
</dbReference>
<feature type="region of interest" description="Disordered" evidence="1">
    <location>
        <begin position="123"/>
        <end position="142"/>
    </location>
</feature>
<reference evidence="3" key="1">
    <citation type="submission" date="2022-05" db="EMBL/GenBank/DDBJ databases">
        <title>Using nanopore sequencing to obtain complete genomes from saliva samples.</title>
        <authorList>
            <person name="Baker J.L."/>
        </authorList>
    </citation>
    <scope>NUCLEOTIDE SEQUENCE</scope>
    <source>
        <strain evidence="3">JCVI-JB-Ag32</strain>
    </source>
</reference>
<gene>
    <name evidence="3" type="ORF">M3I41_08080</name>
</gene>